<protein>
    <submittedName>
        <fullName evidence="1">Uncharacterized protein</fullName>
    </submittedName>
</protein>
<comment type="caution">
    <text evidence="1">The sequence shown here is derived from an EMBL/GenBank/DDBJ whole genome shotgun (WGS) entry which is preliminary data.</text>
</comment>
<dbReference type="RefSeq" id="WP_321544096.1">
    <property type="nucleotide sequence ID" value="NZ_JAXIVS010000001.1"/>
</dbReference>
<gene>
    <name evidence="1" type="ORF">SYV04_03295</name>
</gene>
<evidence type="ECO:0000313" key="2">
    <source>
        <dbReference type="Proteomes" id="UP001291309"/>
    </source>
</evidence>
<keyword evidence="2" id="KW-1185">Reference proteome</keyword>
<sequence>MAPINSSVESDLLGRIEQSGWNALVLKYRFDAVGGGTGRCETRITTTAPPKIEIASFLAWNCPDPETRDKAICWLVPRFPEDFVSKIVKGFTYSIADRIKFSILAKPKDKVLDPIVFMPLELDPPSDLTNPTPKGCVANGRNAIEEGIQNAGRLRFPSLRGTALRVAHPECPALGSVMFKSELAKDIYTIPRKSAQIGVIAWKGTGETTISASHVQPISLYASDESFESFTFTSTLGLKSLNVDVIEEPMSFQPDGAANSLVVHFVGISPQRDEVDGAWSFIPTERDHNVGIIARQDDIFQEKTFDEQELATCKTDRTWAYFRVCTNSAGTCCNPTSVFLAICRKEGAAPEFYPSKTPPSWSVLQQGKASSAVDRCDYAESEPDERRIPKNRVWLKVAEQQLGNKRRIILASESAQATISPEQPFAQKGH</sequence>
<dbReference type="EMBL" id="JAXIVS010000001">
    <property type="protein sequence ID" value="MDY7225386.1"/>
    <property type="molecule type" value="Genomic_DNA"/>
</dbReference>
<accession>A0ABU5GWB8</accession>
<organism evidence="1 2">
    <name type="scientific">Hyalangium rubrum</name>
    <dbReference type="NCBI Taxonomy" id="3103134"/>
    <lineage>
        <taxon>Bacteria</taxon>
        <taxon>Pseudomonadati</taxon>
        <taxon>Myxococcota</taxon>
        <taxon>Myxococcia</taxon>
        <taxon>Myxococcales</taxon>
        <taxon>Cystobacterineae</taxon>
        <taxon>Archangiaceae</taxon>
        <taxon>Hyalangium</taxon>
    </lineage>
</organism>
<evidence type="ECO:0000313" key="1">
    <source>
        <dbReference type="EMBL" id="MDY7225386.1"/>
    </source>
</evidence>
<dbReference type="Proteomes" id="UP001291309">
    <property type="component" value="Unassembled WGS sequence"/>
</dbReference>
<proteinExistence type="predicted"/>
<name>A0ABU5GWB8_9BACT</name>
<reference evidence="1 2" key="1">
    <citation type="submission" date="2023-12" db="EMBL/GenBank/DDBJ databases">
        <title>the genome sequence of Hyalangium sp. s54d21.</title>
        <authorList>
            <person name="Zhang X."/>
        </authorList>
    </citation>
    <scope>NUCLEOTIDE SEQUENCE [LARGE SCALE GENOMIC DNA]</scope>
    <source>
        <strain evidence="2">s54d21</strain>
    </source>
</reference>